<dbReference type="SUPFAM" id="SSF56399">
    <property type="entry name" value="ADP-ribosylation"/>
    <property type="match status" value="1"/>
</dbReference>
<evidence type="ECO:0000313" key="5">
    <source>
        <dbReference type="Proteomes" id="UP000663889"/>
    </source>
</evidence>
<evidence type="ECO:0000313" key="2">
    <source>
        <dbReference type="EMBL" id="CAF1522570.1"/>
    </source>
</evidence>
<proteinExistence type="predicted"/>
<feature type="region of interest" description="Disordered" evidence="1">
    <location>
        <begin position="1"/>
        <end position="23"/>
    </location>
</feature>
<evidence type="ECO:0000313" key="4">
    <source>
        <dbReference type="EMBL" id="CAF4152965.1"/>
    </source>
</evidence>
<dbReference type="Proteomes" id="UP000663836">
    <property type="component" value="Unassembled WGS sequence"/>
</dbReference>
<accession>A0A815UZ44</accession>
<dbReference type="Proteomes" id="UP000663889">
    <property type="component" value="Unassembled WGS sequence"/>
</dbReference>
<organism evidence="2 5">
    <name type="scientific">Rotaria sordida</name>
    <dbReference type="NCBI Taxonomy" id="392033"/>
    <lineage>
        <taxon>Eukaryota</taxon>
        <taxon>Metazoa</taxon>
        <taxon>Spiralia</taxon>
        <taxon>Gnathifera</taxon>
        <taxon>Rotifera</taxon>
        <taxon>Eurotatoria</taxon>
        <taxon>Bdelloidea</taxon>
        <taxon>Philodinida</taxon>
        <taxon>Philodinidae</taxon>
        <taxon>Rotaria</taxon>
    </lineage>
</organism>
<dbReference type="EMBL" id="CAJOBD010010470">
    <property type="protein sequence ID" value="CAF4152965.1"/>
    <property type="molecule type" value="Genomic_DNA"/>
</dbReference>
<gene>
    <name evidence="3" type="ORF">FNK824_LOCUS33224</name>
    <name evidence="4" type="ORF">JBS370_LOCUS34084</name>
    <name evidence="2" type="ORF">SEV965_LOCUS37101</name>
</gene>
<dbReference type="EMBL" id="CAJOBE010011970">
    <property type="protein sequence ID" value="CAF4141606.1"/>
    <property type="molecule type" value="Genomic_DNA"/>
</dbReference>
<evidence type="ECO:0000313" key="3">
    <source>
        <dbReference type="EMBL" id="CAF4141606.1"/>
    </source>
</evidence>
<dbReference type="AlphaFoldDB" id="A0A815UZ44"/>
<dbReference type="EMBL" id="CAJNOU010007306">
    <property type="protein sequence ID" value="CAF1522570.1"/>
    <property type="molecule type" value="Genomic_DNA"/>
</dbReference>
<protein>
    <submittedName>
        <fullName evidence="2">Uncharacterized protein</fullName>
    </submittedName>
</protein>
<dbReference type="Gene3D" id="3.90.176.10">
    <property type="entry name" value="Toxin ADP-ribosyltransferase, Chain A, domain 1"/>
    <property type="match status" value="1"/>
</dbReference>
<comment type="caution">
    <text evidence="2">The sequence shown here is derived from an EMBL/GenBank/DDBJ whole genome shotgun (WGS) entry which is preliminary data.</text>
</comment>
<dbReference type="Proteomes" id="UP000663874">
    <property type="component" value="Unassembled WGS sequence"/>
</dbReference>
<evidence type="ECO:0000256" key="1">
    <source>
        <dbReference type="SAM" id="MobiDB-lite"/>
    </source>
</evidence>
<name>A0A815UZ44_9BILA</name>
<reference evidence="2" key="1">
    <citation type="submission" date="2021-02" db="EMBL/GenBank/DDBJ databases">
        <authorList>
            <person name="Nowell W R."/>
        </authorList>
    </citation>
    <scope>NUCLEOTIDE SEQUENCE</scope>
</reference>
<sequence length="234" mass="26796">MFYSKSTPMNIVPTLTSDTGETSSRNLNKEQALFMWHQLLIEVLKRMPPTSVSQNDLLTECRLEYSGNNTELRKIQDFEDTYDADNVIEWYTRDTFLYRLLNKALRTKNIVVIFKFRFVLVDLHNRLAQLHPDYICSLQSQTETKSELVVFRGQGLTVAELQSLKDNVNAQIAMNSFLSTSISSETALGFAGNGSGRPIIESVFFEIHCPVKNYHTKPFANVQKSNLARETHFT</sequence>